<evidence type="ECO:0000256" key="7">
    <source>
        <dbReference type="ARBA" id="ARBA00022741"/>
    </source>
</evidence>
<dbReference type="PROSITE" id="PS50862">
    <property type="entry name" value="AA_TRNA_LIGASE_II"/>
    <property type="match status" value="1"/>
</dbReference>
<organism evidence="15 16">
    <name type="scientific">Candidatus Onthousia faecipullorum</name>
    <dbReference type="NCBI Taxonomy" id="2840887"/>
    <lineage>
        <taxon>Bacteria</taxon>
        <taxon>Bacillati</taxon>
        <taxon>Bacillota</taxon>
        <taxon>Bacilli</taxon>
        <taxon>Candidatus Onthousia</taxon>
    </lineage>
</organism>
<evidence type="ECO:0000259" key="14">
    <source>
        <dbReference type="PROSITE" id="PS50862"/>
    </source>
</evidence>
<dbReference type="InterPro" id="IPR006195">
    <property type="entry name" value="aa-tRNA-synth_II"/>
</dbReference>
<dbReference type="InterPro" id="IPR045864">
    <property type="entry name" value="aa-tRNA-synth_II/BPL/LPL"/>
</dbReference>
<keyword evidence="5 13" id="KW-0436">Ligase</keyword>
<keyword evidence="6 13" id="KW-0479">Metal-binding</keyword>
<evidence type="ECO:0000256" key="5">
    <source>
        <dbReference type="ARBA" id="ARBA00022598"/>
    </source>
</evidence>
<dbReference type="InterPro" id="IPR004188">
    <property type="entry name" value="Phe-tRNA_ligase_II_N"/>
</dbReference>
<dbReference type="GO" id="GO:0000049">
    <property type="term" value="F:tRNA binding"/>
    <property type="evidence" value="ECO:0007669"/>
    <property type="project" value="InterPro"/>
</dbReference>
<comment type="subcellular location">
    <subcellularLocation>
        <location evidence="1 13">Cytoplasm</location>
    </subcellularLocation>
</comment>
<dbReference type="PANTHER" id="PTHR11538">
    <property type="entry name" value="PHENYLALANYL-TRNA SYNTHETASE"/>
    <property type="match status" value="1"/>
</dbReference>
<dbReference type="InterPro" id="IPR004529">
    <property type="entry name" value="Phe-tRNA-synth_IIc_asu"/>
</dbReference>
<dbReference type="SUPFAM" id="SSF55681">
    <property type="entry name" value="Class II aaRS and biotin synthetases"/>
    <property type="match status" value="1"/>
</dbReference>
<dbReference type="PANTHER" id="PTHR11538:SF41">
    <property type="entry name" value="PHENYLALANINE--TRNA LIGASE, MITOCHONDRIAL"/>
    <property type="match status" value="1"/>
</dbReference>
<reference evidence="15" key="1">
    <citation type="submission" date="2020-10" db="EMBL/GenBank/DDBJ databases">
        <authorList>
            <person name="Gilroy R."/>
        </authorList>
    </citation>
    <scope>NUCLEOTIDE SEQUENCE</scope>
    <source>
        <strain evidence="15">CHK195-26880</strain>
    </source>
</reference>
<feature type="binding site" evidence="13">
    <location>
        <position position="257"/>
    </location>
    <ligand>
        <name>Mg(2+)</name>
        <dbReference type="ChEBI" id="CHEBI:18420"/>
        <note>shared with beta subunit</note>
    </ligand>
</feature>
<evidence type="ECO:0000256" key="9">
    <source>
        <dbReference type="ARBA" id="ARBA00022842"/>
    </source>
</evidence>
<dbReference type="GO" id="GO:0005524">
    <property type="term" value="F:ATP binding"/>
    <property type="evidence" value="ECO:0007669"/>
    <property type="project" value="UniProtKB-UniRule"/>
</dbReference>
<dbReference type="GO" id="GO:0005737">
    <property type="term" value="C:cytoplasm"/>
    <property type="evidence" value="ECO:0007669"/>
    <property type="project" value="UniProtKB-SubCell"/>
</dbReference>
<dbReference type="EMBL" id="DVKQ01000099">
    <property type="protein sequence ID" value="HIT38324.1"/>
    <property type="molecule type" value="Genomic_DNA"/>
</dbReference>
<feature type="domain" description="Aminoacyl-transfer RNA synthetases class-II family profile" evidence="14">
    <location>
        <begin position="109"/>
        <end position="321"/>
    </location>
</feature>
<dbReference type="GO" id="GO:0016740">
    <property type="term" value="F:transferase activity"/>
    <property type="evidence" value="ECO:0007669"/>
    <property type="project" value="UniProtKB-ARBA"/>
</dbReference>
<evidence type="ECO:0000256" key="13">
    <source>
        <dbReference type="HAMAP-Rule" id="MF_00281"/>
    </source>
</evidence>
<gene>
    <name evidence="13 15" type="primary">pheS</name>
    <name evidence="15" type="ORF">IAB59_07610</name>
</gene>
<dbReference type="Pfam" id="PF02912">
    <property type="entry name" value="Phe_tRNA-synt_N"/>
    <property type="match status" value="1"/>
</dbReference>
<dbReference type="FunFam" id="3.30.930.10:FF:000003">
    <property type="entry name" value="Phenylalanine--tRNA ligase alpha subunit"/>
    <property type="match status" value="1"/>
</dbReference>
<dbReference type="SUPFAM" id="SSF46589">
    <property type="entry name" value="tRNA-binding arm"/>
    <property type="match status" value="1"/>
</dbReference>
<dbReference type="Proteomes" id="UP000886833">
    <property type="component" value="Unassembled WGS sequence"/>
</dbReference>
<dbReference type="EC" id="6.1.1.20" evidence="13"/>
<comment type="cofactor">
    <cofactor evidence="13">
        <name>Mg(2+)</name>
        <dbReference type="ChEBI" id="CHEBI:18420"/>
    </cofactor>
    <text evidence="13">Binds 2 magnesium ions per tetramer.</text>
</comment>
<comment type="subunit">
    <text evidence="3 13">Tetramer of two alpha and two beta subunits.</text>
</comment>
<evidence type="ECO:0000256" key="8">
    <source>
        <dbReference type="ARBA" id="ARBA00022840"/>
    </source>
</evidence>
<protein>
    <recommendedName>
        <fullName evidence="13">Phenylalanine--tRNA ligase alpha subunit</fullName>
        <ecNumber evidence="13">6.1.1.20</ecNumber>
    </recommendedName>
    <alternativeName>
        <fullName evidence="13">Phenylalanyl-tRNA synthetase alpha subunit</fullName>
        <shortName evidence="13">PheRS</shortName>
    </alternativeName>
</protein>
<comment type="caution">
    <text evidence="15">The sequence shown here is derived from an EMBL/GenBank/DDBJ whole genome shotgun (WGS) entry which is preliminary data.</text>
</comment>
<name>A0A9D1GDM7_9FIRM</name>
<dbReference type="GO" id="GO:0140096">
    <property type="term" value="F:catalytic activity, acting on a protein"/>
    <property type="evidence" value="ECO:0007669"/>
    <property type="project" value="UniProtKB-ARBA"/>
</dbReference>
<evidence type="ECO:0000256" key="4">
    <source>
        <dbReference type="ARBA" id="ARBA00022490"/>
    </source>
</evidence>
<evidence type="ECO:0000256" key="11">
    <source>
        <dbReference type="ARBA" id="ARBA00023146"/>
    </source>
</evidence>
<proteinExistence type="inferred from homology"/>
<dbReference type="GO" id="GO:0000287">
    <property type="term" value="F:magnesium ion binding"/>
    <property type="evidence" value="ECO:0007669"/>
    <property type="project" value="UniProtKB-UniRule"/>
</dbReference>
<evidence type="ECO:0000256" key="2">
    <source>
        <dbReference type="ARBA" id="ARBA00010207"/>
    </source>
</evidence>
<evidence type="ECO:0000256" key="1">
    <source>
        <dbReference type="ARBA" id="ARBA00004496"/>
    </source>
</evidence>
<accession>A0A9D1GDM7</accession>
<reference evidence="15" key="2">
    <citation type="journal article" date="2021" name="PeerJ">
        <title>Extensive microbial diversity within the chicken gut microbiome revealed by metagenomics and culture.</title>
        <authorList>
            <person name="Gilroy R."/>
            <person name="Ravi A."/>
            <person name="Getino M."/>
            <person name="Pursley I."/>
            <person name="Horton D.L."/>
            <person name="Alikhan N.F."/>
            <person name="Baker D."/>
            <person name="Gharbi K."/>
            <person name="Hall N."/>
            <person name="Watson M."/>
            <person name="Adriaenssens E.M."/>
            <person name="Foster-Nyarko E."/>
            <person name="Jarju S."/>
            <person name="Secka A."/>
            <person name="Antonio M."/>
            <person name="Oren A."/>
            <person name="Chaudhuri R.R."/>
            <person name="La Ragione R."/>
            <person name="Hildebrand F."/>
            <person name="Pallen M.J."/>
        </authorList>
    </citation>
    <scope>NUCLEOTIDE SEQUENCE</scope>
    <source>
        <strain evidence="15">CHK195-26880</strain>
    </source>
</reference>
<evidence type="ECO:0000313" key="15">
    <source>
        <dbReference type="EMBL" id="HIT38324.1"/>
    </source>
</evidence>
<keyword evidence="10 13" id="KW-0648">Protein biosynthesis</keyword>
<dbReference type="InterPro" id="IPR002319">
    <property type="entry name" value="Phenylalanyl-tRNA_Synthase"/>
</dbReference>
<dbReference type="AlphaFoldDB" id="A0A9D1GDM7"/>
<dbReference type="GO" id="GO:0004826">
    <property type="term" value="F:phenylalanine-tRNA ligase activity"/>
    <property type="evidence" value="ECO:0007669"/>
    <property type="project" value="UniProtKB-UniRule"/>
</dbReference>
<dbReference type="HAMAP" id="MF_00281">
    <property type="entry name" value="Phe_tRNA_synth_alpha1"/>
    <property type="match status" value="1"/>
</dbReference>
<dbReference type="CDD" id="cd00496">
    <property type="entry name" value="PheRS_alpha_core"/>
    <property type="match status" value="1"/>
</dbReference>
<dbReference type="NCBIfam" id="TIGR00468">
    <property type="entry name" value="pheS"/>
    <property type="match status" value="1"/>
</dbReference>
<evidence type="ECO:0000256" key="12">
    <source>
        <dbReference type="ARBA" id="ARBA00049255"/>
    </source>
</evidence>
<comment type="similarity">
    <text evidence="2 13">Belongs to the class-II aminoacyl-tRNA synthetase family. Phe-tRNA synthetase alpha subunit type 1 subfamily.</text>
</comment>
<dbReference type="Gene3D" id="3.30.930.10">
    <property type="entry name" value="Bira Bifunctional Protein, Domain 2"/>
    <property type="match status" value="1"/>
</dbReference>
<keyword evidence="4 13" id="KW-0963">Cytoplasm</keyword>
<keyword evidence="9 13" id="KW-0460">Magnesium</keyword>
<keyword evidence="11 13" id="KW-0030">Aminoacyl-tRNA synthetase</keyword>
<dbReference type="InterPro" id="IPR022911">
    <property type="entry name" value="Phe_tRNA_ligase_alpha1_bac"/>
</dbReference>
<keyword evidence="7 13" id="KW-0547">Nucleotide-binding</keyword>
<evidence type="ECO:0000256" key="10">
    <source>
        <dbReference type="ARBA" id="ARBA00022917"/>
    </source>
</evidence>
<dbReference type="Pfam" id="PF01409">
    <property type="entry name" value="tRNA-synt_2d"/>
    <property type="match status" value="1"/>
</dbReference>
<keyword evidence="8 13" id="KW-0067">ATP-binding</keyword>
<evidence type="ECO:0000256" key="3">
    <source>
        <dbReference type="ARBA" id="ARBA00011209"/>
    </source>
</evidence>
<sequence>MNMNIEDIKKDLEKELESIKDLKELNELHIKYLSKKGIITELNSKIKDVPNDKKKEFGMEVNSLRTYFNEKYNALKDKFETDELNKKLESESIDISLPSTKPNIGSPNILEKLIEEVEGIFMSMGYDVVDGPEVEEDKYNFEMLNIPKGHPARDAQDTFYLEGEEILLRSQTSPVQVRTMLKAEGKKQVRVICPGKTYRRDDDDATHSHQFMQIEGLLVDKDISLSDLKGTFEVVFKKLFGNDVEVRLRPSYYPFTEPSVEADISCFNCKGKGCNICKHTGWITIVGAGMVHPDVLRMGGFDPSVWSGFAFGFGAERVAMLKYGINDIRVFYNTDLREVNNFDREEISSND</sequence>
<dbReference type="InterPro" id="IPR010978">
    <property type="entry name" value="tRNA-bd_arm"/>
</dbReference>
<comment type="catalytic activity">
    <reaction evidence="12 13">
        <text>tRNA(Phe) + L-phenylalanine + ATP = L-phenylalanyl-tRNA(Phe) + AMP + diphosphate + H(+)</text>
        <dbReference type="Rhea" id="RHEA:19413"/>
        <dbReference type="Rhea" id="RHEA-COMP:9668"/>
        <dbReference type="Rhea" id="RHEA-COMP:9699"/>
        <dbReference type="ChEBI" id="CHEBI:15378"/>
        <dbReference type="ChEBI" id="CHEBI:30616"/>
        <dbReference type="ChEBI" id="CHEBI:33019"/>
        <dbReference type="ChEBI" id="CHEBI:58095"/>
        <dbReference type="ChEBI" id="CHEBI:78442"/>
        <dbReference type="ChEBI" id="CHEBI:78531"/>
        <dbReference type="ChEBI" id="CHEBI:456215"/>
        <dbReference type="EC" id="6.1.1.20"/>
    </reaction>
</comment>
<evidence type="ECO:0000256" key="6">
    <source>
        <dbReference type="ARBA" id="ARBA00022723"/>
    </source>
</evidence>
<evidence type="ECO:0000313" key="16">
    <source>
        <dbReference type="Proteomes" id="UP000886833"/>
    </source>
</evidence>
<dbReference type="GO" id="GO:0006432">
    <property type="term" value="P:phenylalanyl-tRNA aminoacylation"/>
    <property type="evidence" value="ECO:0007669"/>
    <property type="project" value="UniProtKB-UniRule"/>
</dbReference>